<evidence type="ECO:0000256" key="3">
    <source>
        <dbReference type="ARBA" id="ARBA00022576"/>
    </source>
</evidence>
<dbReference type="FunFam" id="3.40.640.10:FF:000014">
    <property type="entry name" value="Adenosylmethionine-8-amino-7-oxononanoate aminotransferase, probable"/>
    <property type="match status" value="1"/>
</dbReference>
<dbReference type="Pfam" id="PF00202">
    <property type="entry name" value="Aminotran_3"/>
    <property type="match status" value="1"/>
</dbReference>
<organism evidence="7 8">
    <name type="scientific">Rugamonas apoptosis</name>
    <dbReference type="NCBI Taxonomy" id="2758570"/>
    <lineage>
        <taxon>Bacteria</taxon>
        <taxon>Pseudomonadati</taxon>
        <taxon>Pseudomonadota</taxon>
        <taxon>Betaproteobacteria</taxon>
        <taxon>Burkholderiales</taxon>
        <taxon>Oxalobacteraceae</taxon>
        <taxon>Telluria group</taxon>
        <taxon>Rugamonas</taxon>
    </lineage>
</organism>
<evidence type="ECO:0000256" key="6">
    <source>
        <dbReference type="RuleBase" id="RU003560"/>
    </source>
</evidence>
<comment type="caution">
    <text evidence="7">The sequence shown here is derived from an EMBL/GenBank/DDBJ whole genome shotgun (WGS) entry which is preliminary data.</text>
</comment>
<dbReference type="GO" id="GO:0008483">
    <property type="term" value="F:transaminase activity"/>
    <property type="evidence" value="ECO:0007669"/>
    <property type="project" value="UniProtKB-KW"/>
</dbReference>
<name>A0A7W2FDH2_9BURK</name>
<reference evidence="7 8" key="1">
    <citation type="submission" date="2020-07" db="EMBL/GenBank/DDBJ databases">
        <title>Novel species isolated from subtropical streams in China.</title>
        <authorList>
            <person name="Lu H."/>
        </authorList>
    </citation>
    <scope>NUCLEOTIDE SEQUENCE [LARGE SCALE GENOMIC DNA]</scope>
    <source>
        <strain evidence="7 8">LX47W</strain>
    </source>
</reference>
<dbReference type="GO" id="GO:0030170">
    <property type="term" value="F:pyridoxal phosphate binding"/>
    <property type="evidence" value="ECO:0007669"/>
    <property type="project" value="InterPro"/>
</dbReference>
<dbReference type="CDD" id="cd00610">
    <property type="entry name" value="OAT_like"/>
    <property type="match status" value="1"/>
</dbReference>
<accession>A0A7W2FDH2</accession>
<dbReference type="Proteomes" id="UP000573499">
    <property type="component" value="Unassembled WGS sequence"/>
</dbReference>
<dbReference type="RefSeq" id="WP_182156518.1">
    <property type="nucleotide sequence ID" value="NZ_JACEZU010000012.1"/>
</dbReference>
<gene>
    <name evidence="7" type="ORF">H3H39_21995</name>
</gene>
<dbReference type="GO" id="GO:0005829">
    <property type="term" value="C:cytosol"/>
    <property type="evidence" value="ECO:0007669"/>
    <property type="project" value="TreeGrafter"/>
</dbReference>
<dbReference type="PANTHER" id="PTHR43094:SF1">
    <property type="entry name" value="AMINOTRANSFERASE CLASS-III"/>
    <property type="match status" value="1"/>
</dbReference>
<dbReference type="NCBIfam" id="NF005682">
    <property type="entry name" value="PRK07480.1"/>
    <property type="match status" value="1"/>
</dbReference>
<evidence type="ECO:0000256" key="1">
    <source>
        <dbReference type="ARBA" id="ARBA00001933"/>
    </source>
</evidence>
<evidence type="ECO:0000256" key="5">
    <source>
        <dbReference type="ARBA" id="ARBA00022898"/>
    </source>
</evidence>
<evidence type="ECO:0000256" key="4">
    <source>
        <dbReference type="ARBA" id="ARBA00022679"/>
    </source>
</evidence>
<dbReference type="PIRSF" id="PIRSF000521">
    <property type="entry name" value="Transaminase_4ab_Lys_Orn"/>
    <property type="match status" value="1"/>
</dbReference>
<protein>
    <submittedName>
        <fullName evidence="7">Aspartate aminotransferase family protein</fullName>
    </submittedName>
</protein>
<keyword evidence="3 7" id="KW-0032">Aminotransferase</keyword>
<keyword evidence="4 7" id="KW-0808">Transferase</keyword>
<comment type="cofactor">
    <cofactor evidence="1">
        <name>pyridoxal 5'-phosphate</name>
        <dbReference type="ChEBI" id="CHEBI:597326"/>
    </cofactor>
</comment>
<dbReference type="Gene3D" id="3.90.1150.10">
    <property type="entry name" value="Aspartate Aminotransferase, domain 1"/>
    <property type="match status" value="1"/>
</dbReference>
<dbReference type="AlphaFoldDB" id="A0A7W2FDH2"/>
<proteinExistence type="inferred from homology"/>
<dbReference type="EMBL" id="JACEZU010000012">
    <property type="protein sequence ID" value="MBA5689722.1"/>
    <property type="molecule type" value="Genomic_DNA"/>
</dbReference>
<dbReference type="InterPro" id="IPR015422">
    <property type="entry name" value="PyrdxlP-dep_Trfase_small"/>
</dbReference>
<dbReference type="PANTHER" id="PTHR43094">
    <property type="entry name" value="AMINOTRANSFERASE"/>
    <property type="match status" value="1"/>
</dbReference>
<dbReference type="InterPro" id="IPR049704">
    <property type="entry name" value="Aminotrans_3_PPA_site"/>
</dbReference>
<dbReference type="InterPro" id="IPR005814">
    <property type="entry name" value="Aminotrans_3"/>
</dbReference>
<keyword evidence="8" id="KW-1185">Reference proteome</keyword>
<dbReference type="SUPFAM" id="SSF53383">
    <property type="entry name" value="PLP-dependent transferases"/>
    <property type="match status" value="1"/>
</dbReference>
<keyword evidence="5 6" id="KW-0663">Pyridoxal phosphate</keyword>
<evidence type="ECO:0000313" key="7">
    <source>
        <dbReference type="EMBL" id="MBA5689722.1"/>
    </source>
</evidence>
<comment type="similarity">
    <text evidence="2 6">Belongs to the class-III pyridoxal-phosphate-dependent aminotransferase family.</text>
</comment>
<sequence length="484" mass="52647">MSSNPLAPSAALVASVKSAATRNELFDTAAIQKLDSAHYLHPFTDFKQLNENGARVMVRGEGIYLWDSQGKKVLDGMSGLWCVNVGYGRTSISEAVYRQMETLPFYNSFFNTTNVPAVQLATKLAEIAPPGFQHVFFTGSGSEGNDTNLRMVRRYWDLMGYQERHTIISRHNAYHGSTVAGASLGGMDGMHAQGGLPIPGIVHIGQPNYLEAGQGMTEDEFGLKAASWLEDKILEVGADKVAAFIGEPVQGAGGVIIPPATYWPEIQRICDKYGILLIADEVICGFGRLGKWFASELFGIRPDLITFAKGVTSGYVPLGGVLVGDRVAKVLIEKGGDFNHGFTYSGHPVACAAALENIRIIEAEQLVQRVDEDTGPYLKQRFATLGDHPLVGYTSSCGFVAGLNLVRSKGATVHENVAFDEALSVGMVCRGYMFNNGMIMRAVGDRMIIAPPLVMTRAQIDEMVALIRHCLDLTYEDIKQRGWV</sequence>
<dbReference type="InterPro" id="IPR015424">
    <property type="entry name" value="PyrdxlP-dep_Trfase"/>
</dbReference>
<dbReference type="Gene3D" id="3.40.640.10">
    <property type="entry name" value="Type I PLP-dependent aspartate aminotransferase-like (Major domain)"/>
    <property type="match status" value="1"/>
</dbReference>
<evidence type="ECO:0000313" key="8">
    <source>
        <dbReference type="Proteomes" id="UP000573499"/>
    </source>
</evidence>
<dbReference type="PROSITE" id="PS00600">
    <property type="entry name" value="AA_TRANSFER_CLASS_3"/>
    <property type="match status" value="1"/>
</dbReference>
<dbReference type="InterPro" id="IPR015421">
    <property type="entry name" value="PyrdxlP-dep_Trfase_major"/>
</dbReference>
<evidence type="ECO:0000256" key="2">
    <source>
        <dbReference type="ARBA" id="ARBA00008954"/>
    </source>
</evidence>